<dbReference type="HOGENOM" id="CLU_1515782_0_0_5"/>
<keyword evidence="2" id="KW-0472">Membrane</keyword>
<dbReference type="EMBL" id="AAPJ01000001">
    <property type="protein sequence ID" value="EAS51606.1"/>
    <property type="molecule type" value="Genomic_DNA"/>
</dbReference>
<protein>
    <submittedName>
        <fullName evidence="3">Uncharacterized protein</fullName>
    </submittedName>
</protein>
<evidence type="ECO:0000256" key="2">
    <source>
        <dbReference type="SAM" id="Phobius"/>
    </source>
</evidence>
<evidence type="ECO:0000313" key="4">
    <source>
        <dbReference type="Proteomes" id="UP000000321"/>
    </source>
</evidence>
<feature type="compositionally biased region" description="Basic and acidic residues" evidence="1">
    <location>
        <begin position="173"/>
        <end position="182"/>
    </location>
</feature>
<feature type="region of interest" description="Disordered" evidence="1">
    <location>
        <begin position="154"/>
        <end position="182"/>
    </location>
</feature>
<accession>Q1YLX5</accession>
<comment type="caution">
    <text evidence="3">The sequence shown here is derived from an EMBL/GenBank/DDBJ whole genome shotgun (WGS) entry which is preliminary data.</text>
</comment>
<dbReference type="AlphaFoldDB" id="Q1YLX5"/>
<dbReference type="Proteomes" id="UP000000321">
    <property type="component" value="Unassembled WGS sequence"/>
</dbReference>
<organism evidence="3 4">
    <name type="scientific">Aurantimonas manganoxydans (strain ATCC BAA-1229 / DSM 21871 / SI85-9A1)</name>
    <dbReference type="NCBI Taxonomy" id="287752"/>
    <lineage>
        <taxon>Bacteria</taxon>
        <taxon>Pseudomonadati</taxon>
        <taxon>Pseudomonadota</taxon>
        <taxon>Alphaproteobacteria</taxon>
        <taxon>Hyphomicrobiales</taxon>
        <taxon>Aurantimonadaceae</taxon>
        <taxon>Aurantimonas</taxon>
    </lineage>
</organism>
<dbReference type="RefSeq" id="WP_009210244.1">
    <property type="nucleotide sequence ID" value="NZ_BBWP01000002.1"/>
</dbReference>
<keyword evidence="2" id="KW-0812">Transmembrane</keyword>
<reference evidence="3 4" key="1">
    <citation type="journal article" date="2008" name="Appl. Environ. Microbiol.">
        <title>Genomic insights into Mn(II) oxidation by the marine alphaproteobacterium Aurantimonas sp. strain SI85-9A1.</title>
        <authorList>
            <person name="Dick G.J."/>
            <person name="Podell S."/>
            <person name="Johnson H.A."/>
            <person name="Rivera-Espinoza Y."/>
            <person name="Bernier-Latmani R."/>
            <person name="McCarthy J.K."/>
            <person name="Torpey J.W."/>
            <person name="Clement B.G."/>
            <person name="Gaasterland T."/>
            <person name="Tebo B.M."/>
        </authorList>
    </citation>
    <scope>NUCLEOTIDE SEQUENCE [LARGE SCALE GENOMIC DNA]</scope>
    <source>
        <strain evidence="3 4">SI85-9A1</strain>
    </source>
</reference>
<keyword evidence="4" id="KW-1185">Reference proteome</keyword>
<name>Q1YLX5_AURMS</name>
<gene>
    <name evidence="3" type="ORF">SI859A1_02422</name>
</gene>
<feature type="transmembrane region" description="Helical" evidence="2">
    <location>
        <begin position="12"/>
        <end position="30"/>
    </location>
</feature>
<keyword evidence="2" id="KW-1133">Transmembrane helix</keyword>
<sequence length="182" mass="19661">MFARLGKLGTQGVVTATVGLVAILLAIGWLTRETDADRPYLTIAGSSFIFNYREAEAFYGFTAVVQRPVKSYSRIEAVFEDPGGGPPIPVSAKLTARTTRYALRTPPLRGIVKGRPYRVDVRLVQNGDGAVLFEDSFTVTSQMSDAVMPPAPLTIGPGYTRNPDLPDGWKASQADKTDAARP</sequence>
<evidence type="ECO:0000256" key="1">
    <source>
        <dbReference type="SAM" id="MobiDB-lite"/>
    </source>
</evidence>
<dbReference type="BioCyc" id="AURANTIMONAS:SI859A1_02422-MONOMER"/>
<evidence type="ECO:0000313" key="3">
    <source>
        <dbReference type="EMBL" id="EAS51606.1"/>
    </source>
</evidence>
<proteinExistence type="predicted"/>